<reference evidence="3" key="1">
    <citation type="submission" date="2016-10" db="EMBL/GenBank/DDBJ databases">
        <authorList>
            <person name="Varghese N."/>
            <person name="Submissions S."/>
        </authorList>
    </citation>
    <scope>NUCLEOTIDE SEQUENCE [LARGE SCALE GENOMIC DNA]</scope>
    <source>
        <strain evidence="3">CGMCC 1.1761</strain>
    </source>
</reference>
<feature type="chain" id="PRO_5011694679" evidence="1">
    <location>
        <begin position="23"/>
        <end position="73"/>
    </location>
</feature>
<dbReference type="InterPro" id="IPR001893">
    <property type="entry name" value="Cys-rich_GLG1_repeat"/>
</dbReference>
<accession>A0A1G4RR59</accession>
<dbReference type="Proteomes" id="UP000198889">
    <property type="component" value="Unassembled WGS sequence"/>
</dbReference>
<keyword evidence="3" id="KW-1185">Reference proteome</keyword>
<protein>
    <submittedName>
        <fullName evidence="2">Cysteine rich repeat-containing protein</fullName>
    </submittedName>
</protein>
<gene>
    <name evidence="2" type="ORF">SAMN05660859_1874</name>
</gene>
<name>A0A1G4RR59_9HYPH</name>
<evidence type="ECO:0000256" key="1">
    <source>
        <dbReference type="SAM" id="SignalP"/>
    </source>
</evidence>
<keyword evidence="1" id="KW-0732">Signal</keyword>
<dbReference type="STRING" id="177413.SAMN05660859_1874"/>
<proteinExistence type="predicted"/>
<feature type="signal peptide" evidence="1">
    <location>
        <begin position="1"/>
        <end position="22"/>
    </location>
</feature>
<dbReference type="AlphaFoldDB" id="A0A1G4RR59"/>
<dbReference type="GO" id="GO:0016020">
    <property type="term" value="C:membrane"/>
    <property type="evidence" value="ECO:0007669"/>
    <property type="project" value="InterPro"/>
</dbReference>
<dbReference type="RefSeq" id="WP_091438272.1">
    <property type="nucleotide sequence ID" value="NZ_FMTP01000002.1"/>
</dbReference>
<organism evidence="2 3">
    <name type="scientific">Ancylobacter rudongensis</name>
    <dbReference type="NCBI Taxonomy" id="177413"/>
    <lineage>
        <taxon>Bacteria</taxon>
        <taxon>Pseudomonadati</taxon>
        <taxon>Pseudomonadota</taxon>
        <taxon>Alphaproteobacteria</taxon>
        <taxon>Hyphomicrobiales</taxon>
        <taxon>Xanthobacteraceae</taxon>
        <taxon>Ancylobacter</taxon>
    </lineage>
</organism>
<dbReference type="EMBL" id="FMTP01000002">
    <property type="protein sequence ID" value="SCW59452.1"/>
    <property type="molecule type" value="Genomic_DNA"/>
</dbReference>
<evidence type="ECO:0000313" key="2">
    <source>
        <dbReference type="EMBL" id="SCW59452.1"/>
    </source>
</evidence>
<dbReference type="Pfam" id="PF00839">
    <property type="entry name" value="Cys_rich_FGFR"/>
    <property type="match status" value="1"/>
</dbReference>
<evidence type="ECO:0000313" key="3">
    <source>
        <dbReference type="Proteomes" id="UP000198889"/>
    </source>
</evidence>
<sequence length="73" mass="7618">MRAIIMGLSMFVALAAGNAAQAQQNDLAKYCKADVARLCPNVPPGGGKIIQCLKAHSKEMSVGCAQALQKMKG</sequence>